<keyword evidence="3" id="KW-1185">Reference proteome</keyword>
<evidence type="ECO:0000313" key="3">
    <source>
        <dbReference type="Proteomes" id="UP000832011"/>
    </source>
</evidence>
<sequence>MKKIVTAIFATVLASFTAMSMAATVPSHQPMKHPVAAHQVKHVKKVAVKHPTAQHRPAHKVVVKKHPSAKHHAQIKHAQAKKVAYKHRLPAKHVVHHVKH</sequence>
<organism evidence="2 3">
    <name type="scientific">Vitreoscilla massiliensis</name>
    <dbReference type="NCBI Taxonomy" id="1689272"/>
    <lineage>
        <taxon>Bacteria</taxon>
        <taxon>Pseudomonadati</taxon>
        <taxon>Pseudomonadota</taxon>
        <taxon>Betaproteobacteria</taxon>
        <taxon>Neisseriales</taxon>
        <taxon>Neisseriaceae</taxon>
        <taxon>Vitreoscilla</taxon>
    </lineage>
</organism>
<evidence type="ECO:0008006" key="4">
    <source>
        <dbReference type="Google" id="ProtNLM"/>
    </source>
</evidence>
<reference evidence="2 3" key="1">
    <citation type="journal article" date="2022" name="Res Sq">
        <title>Evolution of multicellular longitudinally dividing oral cavity symbionts (Neisseriaceae).</title>
        <authorList>
            <person name="Nyongesa S."/>
            <person name="Weber P."/>
            <person name="Bernet E."/>
            <person name="Pullido F."/>
            <person name="Nieckarz M."/>
            <person name="Delaby M."/>
            <person name="Nieves C."/>
            <person name="Viehboeck T."/>
            <person name="Krause N."/>
            <person name="Rivera-Millot A."/>
            <person name="Nakamura A."/>
            <person name="Vischer N."/>
            <person name="VanNieuwenhze M."/>
            <person name="Brun Y."/>
            <person name="Cava F."/>
            <person name="Bulgheresi S."/>
            <person name="Veyrier F."/>
        </authorList>
    </citation>
    <scope>NUCLEOTIDE SEQUENCE [LARGE SCALE GENOMIC DNA]</scope>
    <source>
        <strain evidence="2 3">SN4</strain>
    </source>
</reference>
<proteinExistence type="predicted"/>
<name>A0ABY4E761_9NEIS</name>
<accession>A0ABY4E761</accession>
<dbReference type="Proteomes" id="UP000832011">
    <property type="component" value="Chromosome"/>
</dbReference>
<keyword evidence="1" id="KW-0732">Signal</keyword>
<gene>
    <name evidence="2" type="ORF">LVJ82_09150</name>
</gene>
<dbReference type="RefSeq" id="WP_244796860.1">
    <property type="nucleotide sequence ID" value="NZ_CP091511.1"/>
</dbReference>
<evidence type="ECO:0000313" key="2">
    <source>
        <dbReference type="EMBL" id="UOO91114.1"/>
    </source>
</evidence>
<dbReference type="EMBL" id="CP091511">
    <property type="protein sequence ID" value="UOO91114.1"/>
    <property type="molecule type" value="Genomic_DNA"/>
</dbReference>
<feature type="chain" id="PRO_5046997241" description="Acid shock protein" evidence="1">
    <location>
        <begin position="23"/>
        <end position="100"/>
    </location>
</feature>
<feature type="signal peptide" evidence="1">
    <location>
        <begin position="1"/>
        <end position="22"/>
    </location>
</feature>
<protein>
    <recommendedName>
        <fullName evidence="4">Acid shock protein</fullName>
    </recommendedName>
</protein>
<evidence type="ECO:0000256" key="1">
    <source>
        <dbReference type="SAM" id="SignalP"/>
    </source>
</evidence>